<evidence type="ECO:0000313" key="2">
    <source>
        <dbReference type="Proteomes" id="UP000445696"/>
    </source>
</evidence>
<dbReference type="Proteomes" id="UP000445696">
    <property type="component" value="Unassembled WGS sequence"/>
</dbReference>
<comment type="caution">
    <text evidence="1">The sequence shown here is derived from an EMBL/GenBank/DDBJ whole genome shotgun (WGS) entry which is preliminary data.</text>
</comment>
<keyword evidence="2" id="KW-1185">Reference proteome</keyword>
<evidence type="ECO:0000313" key="1">
    <source>
        <dbReference type="EMBL" id="MZR22767.1"/>
    </source>
</evidence>
<name>A0A845MHP0_9PROT</name>
<protein>
    <submittedName>
        <fullName evidence="1">Uncharacterized protein</fullName>
    </submittedName>
</protein>
<organism evidence="1 2">
    <name type="scientific">Sneathiella chungangensis</name>
    <dbReference type="NCBI Taxonomy" id="1418234"/>
    <lineage>
        <taxon>Bacteria</taxon>
        <taxon>Pseudomonadati</taxon>
        <taxon>Pseudomonadota</taxon>
        <taxon>Alphaproteobacteria</taxon>
        <taxon>Sneathiellales</taxon>
        <taxon>Sneathiellaceae</taxon>
        <taxon>Sneathiella</taxon>
    </lineage>
</organism>
<accession>A0A845MHP0</accession>
<dbReference type="OrthoDB" id="3078657at2"/>
<gene>
    <name evidence="1" type="ORF">GQF03_10535</name>
</gene>
<proteinExistence type="predicted"/>
<dbReference type="EMBL" id="WTVA01000004">
    <property type="protein sequence ID" value="MZR22767.1"/>
    <property type="molecule type" value="Genomic_DNA"/>
</dbReference>
<reference evidence="1 2" key="1">
    <citation type="journal article" date="2014" name="Int. J. Syst. Evol. Microbiol.">
        <title>Sneathiella chungangensis sp. nov., isolated from a marine sand, and emended description of the genus Sneathiella.</title>
        <authorList>
            <person name="Siamphan C."/>
            <person name="Kim H."/>
            <person name="Lee J.S."/>
            <person name="Kim W."/>
        </authorList>
    </citation>
    <scope>NUCLEOTIDE SEQUENCE [LARGE SCALE GENOMIC DNA]</scope>
    <source>
        <strain evidence="1 2">KCTC 32476</strain>
    </source>
</reference>
<sequence length="163" mass="18956">MPGNEDSFWDDGEWISWDEINAQIQHKEWRVKYPDGDLSLVPIFESFLSTAEEYHQLTGKHLQIYGDIGELYGAITLGLKLHRNYAQGSDARLGNDFVEVKTITPFKKHDTVEINLAGHFNKLLIVKINKDFEISVLFVDQKNFRGQKSKKLRLHRDRLKEIV</sequence>
<dbReference type="RefSeq" id="WP_161339230.1">
    <property type="nucleotide sequence ID" value="NZ_JBHSDG010000004.1"/>
</dbReference>
<dbReference type="AlphaFoldDB" id="A0A845MHP0"/>